<sequence>MDKGDISQTVNEQVRKAVPSAEKSEKSYIQDRGTTKTQISPSFPSEHAQTLPRGFGGLDTNDFNTTPIGMNDAYEKTVEEVKDHMIIQEEGKPACMEYLIKWKGLPESEISWEPIESLWQLKD</sequence>
<protein>
    <submittedName>
        <fullName evidence="1">Uncharacterized protein</fullName>
    </submittedName>
</protein>
<accession>A0ACB9MQC0</accession>
<gene>
    <name evidence="1" type="ORF">MLD38_031235</name>
</gene>
<keyword evidence="2" id="KW-1185">Reference proteome</keyword>
<proteinExistence type="predicted"/>
<reference evidence="2" key="1">
    <citation type="journal article" date="2023" name="Front. Plant Sci.">
        <title>Chromosomal-level genome assembly of Melastoma candidum provides insights into trichome evolution.</title>
        <authorList>
            <person name="Zhong Y."/>
            <person name="Wu W."/>
            <person name="Sun C."/>
            <person name="Zou P."/>
            <person name="Liu Y."/>
            <person name="Dai S."/>
            <person name="Zhou R."/>
        </authorList>
    </citation>
    <scope>NUCLEOTIDE SEQUENCE [LARGE SCALE GENOMIC DNA]</scope>
</reference>
<dbReference type="EMBL" id="CM042888">
    <property type="protein sequence ID" value="KAI4325871.1"/>
    <property type="molecule type" value="Genomic_DNA"/>
</dbReference>
<evidence type="ECO:0000313" key="1">
    <source>
        <dbReference type="EMBL" id="KAI4325871.1"/>
    </source>
</evidence>
<evidence type="ECO:0000313" key="2">
    <source>
        <dbReference type="Proteomes" id="UP001057402"/>
    </source>
</evidence>
<organism evidence="1 2">
    <name type="scientific">Melastoma candidum</name>
    <dbReference type="NCBI Taxonomy" id="119954"/>
    <lineage>
        <taxon>Eukaryota</taxon>
        <taxon>Viridiplantae</taxon>
        <taxon>Streptophyta</taxon>
        <taxon>Embryophyta</taxon>
        <taxon>Tracheophyta</taxon>
        <taxon>Spermatophyta</taxon>
        <taxon>Magnoliopsida</taxon>
        <taxon>eudicotyledons</taxon>
        <taxon>Gunneridae</taxon>
        <taxon>Pentapetalae</taxon>
        <taxon>rosids</taxon>
        <taxon>malvids</taxon>
        <taxon>Myrtales</taxon>
        <taxon>Melastomataceae</taxon>
        <taxon>Melastomatoideae</taxon>
        <taxon>Melastomateae</taxon>
        <taxon>Melastoma</taxon>
    </lineage>
</organism>
<dbReference type="Proteomes" id="UP001057402">
    <property type="component" value="Chromosome 9"/>
</dbReference>
<name>A0ACB9MQC0_9MYRT</name>
<comment type="caution">
    <text evidence="1">The sequence shown here is derived from an EMBL/GenBank/DDBJ whole genome shotgun (WGS) entry which is preliminary data.</text>
</comment>